<dbReference type="EMBL" id="UGED01000009">
    <property type="protein sequence ID" value="STL52803.1"/>
    <property type="molecule type" value="Genomic_DNA"/>
</dbReference>
<dbReference type="InterPro" id="IPR013785">
    <property type="entry name" value="Aldolase_TIM"/>
</dbReference>
<comment type="pathway">
    <text evidence="1">Carbohydrate metabolism; D-tagatose 6-phosphate degradation; D-glyceraldehyde 3-phosphate and glycerone phosphate from D-tagatose 6-phosphate: step 2/2.</text>
</comment>
<dbReference type="SUPFAM" id="SSF51569">
    <property type="entry name" value="Aldolase"/>
    <property type="match status" value="1"/>
</dbReference>
<dbReference type="GO" id="GO:0009401">
    <property type="term" value="P:phosphoenolpyruvate-dependent sugar phosphotransferase system"/>
    <property type="evidence" value="ECO:0007669"/>
    <property type="project" value="TreeGrafter"/>
</dbReference>
<proteinExistence type="predicted"/>
<evidence type="ECO:0000313" key="3">
    <source>
        <dbReference type="Proteomes" id="UP000254052"/>
    </source>
</evidence>
<evidence type="ECO:0000313" key="2">
    <source>
        <dbReference type="EMBL" id="STL52803.1"/>
    </source>
</evidence>
<dbReference type="UniPathway" id="UPA00704">
    <property type="reaction ID" value="UER00716"/>
</dbReference>
<dbReference type="InterPro" id="IPR012062">
    <property type="entry name" value="GatZ/KbaZ-like"/>
</dbReference>
<dbReference type="Pfam" id="PF08013">
    <property type="entry name" value="GatZ_KbaZ-like"/>
    <property type="match status" value="1"/>
</dbReference>
<dbReference type="Proteomes" id="UP000254052">
    <property type="component" value="Unassembled WGS sequence"/>
</dbReference>
<dbReference type="PANTHER" id="PTHR32502">
    <property type="entry name" value="N-ACETYLGALACTOSAMINE PERMEASE II COMPONENT-RELATED"/>
    <property type="match status" value="1"/>
</dbReference>
<sequence>MTPADFREFVFTIADKVGFARERIILGGDHLGPNCWQQENADVAMEKSVELVKEYVRAGFSKIHLDASMSCAGIPYR</sequence>
<dbReference type="Gene3D" id="3.20.20.70">
    <property type="entry name" value="Aldolase class I"/>
    <property type="match status" value="1"/>
</dbReference>
<reference evidence="2 3" key="1">
    <citation type="submission" date="2018-06" db="EMBL/GenBank/DDBJ databases">
        <authorList>
            <consortium name="Pathogen Informatics"/>
            <person name="Doyle S."/>
        </authorList>
    </citation>
    <scope>NUCLEOTIDE SEQUENCE [LARGE SCALE GENOMIC DNA]</scope>
    <source>
        <strain evidence="2 3">NCTC9962</strain>
    </source>
</reference>
<gene>
    <name evidence="2" type="primary">gatZ_1</name>
    <name evidence="2" type="ORF">NCTC9962_04137</name>
</gene>
<organism evidence="2 3">
    <name type="scientific">Escherichia coli</name>
    <dbReference type="NCBI Taxonomy" id="562"/>
    <lineage>
        <taxon>Bacteria</taxon>
        <taxon>Pseudomonadati</taxon>
        <taxon>Pseudomonadota</taxon>
        <taxon>Gammaproteobacteria</taxon>
        <taxon>Enterobacterales</taxon>
        <taxon>Enterobacteriaceae</taxon>
        <taxon>Escherichia</taxon>
    </lineage>
</organism>
<dbReference type="PANTHER" id="PTHR32502:SF12">
    <property type="entry name" value="D-TAGATOSE-1,6-BISPHOSPHATE ALDOLASE SUBUNIT GATZ"/>
    <property type="match status" value="1"/>
</dbReference>
<protein>
    <submittedName>
        <fullName evidence="2">Putative tagatose 6-phosphate kinase</fullName>
        <ecNumber evidence="2">2.7.1.144</ecNumber>
    </submittedName>
</protein>
<evidence type="ECO:0000256" key="1">
    <source>
        <dbReference type="ARBA" id="ARBA00005191"/>
    </source>
</evidence>
<dbReference type="GO" id="GO:2001059">
    <property type="term" value="P:D-tagatose 6-phosphate catabolic process"/>
    <property type="evidence" value="ECO:0007669"/>
    <property type="project" value="UniProtKB-UniPathway"/>
</dbReference>
<keyword evidence="2" id="KW-0418">Kinase</keyword>
<accession>A0A377B8I7</accession>
<name>A0A377B8I7_ECOLX</name>
<dbReference type="AlphaFoldDB" id="A0A377B8I7"/>
<dbReference type="GO" id="GO:0009024">
    <property type="term" value="F:tagatose-6-phosphate kinase activity"/>
    <property type="evidence" value="ECO:0007669"/>
    <property type="project" value="UniProtKB-EC"/>
</dbReference>
<dbReference type="GO" id="GO:0005886">
    <property type="term" value="C:plasma membrane"/>
    <property type="evidence" value="ECO:0007669"/>
    <property type="project" value="TreeGrafter"/>
</dbReference>
<dbReference type="InterPro" id="IPR050303">
    <property type="entry name" value="GatZ_KbaZ_carbometab"/>
</dbReference>
<dbReference type="GO" id="GO:0005975">
    <property type="term" value="P:carbohydrate metabolic process"/>
    <property type="evidence" value="ECO:0007669"/>
    <property type="project" value="InterPro"/>
</dbReference>
<keyword evidence="2" id="KW-0808">Transferase</keyword>
<dbReference type="EC" id="2.7.1.144" evidence="2"/>